<dbReference type="InterPro" id="IPR011009">
    <property type="entry name" value="Kinase-like_dom_sf"/>
</dbReference>
<evidence type="ECO:0000256" key="6">
    <source>
        <dbReference type="PROSITE-ProRule" id="PRU10141"/>
    </source>
</evidence>
<evidence type="ECO:0000313" key="11">
    <source>
        <dbReference type="Proteomes" id="UP000824540"/>
    </source>
</evidence>
<dbReference type="OrthoDB" id="63267at2759"/>
<dbReference type="PROSITE" id="PS51285">
    <property type="entry name" value="AGC_KINASE_CTER"/>
    <property type="match status" value="1"/>
</dbReference>
<dbReference type="InterPro" id="IPR000719">
    <property type="entry name" value="Prot_kinase_dom"/>
</dbReference>
<dbReference type="FunFam" id="3.30.200.20:FF:000103">
    <property type="entry name" value="Protein kinase C"/>
    <property type="match status" value="1"/>
</dbReference>
<evidence type="ECO:0000259" key="8">
    <source>
        <dbReference type="PROSITE" id="PS50011"/>
    </source>
</evidence>
<evidence type="ECO:0000256" key="1">
    <source>
        <dbReference type="ARBA" id="ARBA00022527"/>
    </source>
</evidence>
<gene>
    <name evidence="10" type="ORF">JZ751_009421</name>
</gene>
<evidence type="ECO:0000313" key="10">
    <source>
        <dbReference type="EMBL" id="KAG9333902.1"/>
    </source>
</evidence>
<evidence type="ECO:0000256" key="7">
    <source>
        <dbReference type="SAM" id="MobiDB-lite"/>
    </source>
</evidence>
<organism evidence="10 11">
    <name type="scientific">Albula glossodonta</name>
    <name type="common">roundjaw bonefish</name>
    <dbReference type="NCBI Taxonomy" id="121402"/>
    <lineage>
        <taxon>Eukaryota</taxon>
        <taxon>Metazoa</taxon>
        <taxon>Chordata</taxon>
        <taxon>Craniata</taxon>
        <taxon>Vertebrata</taxon>
        <taxon>Euteleostomi</taxon>
        <taxon>Actinopterygii</taxon>
        <taxon>Neopterygii</taxon>
        <taxon>Teleostei</taxon>
        <taxon>Albuliformes</taxon>
        <taxon>Albulidae</taxon>
        <taxon>Albula</taxon>
    </lineage>
</organism>
<dbReference type="GO" id="GO:0005524">
    <property type="term" value="F:ATP binding"/>
    <property type="evidence" value="ECO:0007669"/>
    <property type="project" value="UniProtKB-UniRule"/>
</dbReference>
<dbReference type="Pfam" id="PF00069">
    <property type="entry name" value="Pkinase"/>
    <property type="match status" value="1"/>
</dbReference>
<keyword evidence="3 6" id="KW-0547">Nucleotide-binding</keyword>
<dbReference type="AlphaFoldDB" id="A0A8T2N877"/>
<dbReference type="PROSITE" id="PS00107">
    <property type="entry name" value="PROTEIN_KINASE_ATP"/>
    <property type="match status" value="1"/>
</dbReference>
<comment type="caution">
    <text evidence="10">The sequence shown here is derived from an EMBL/GenBank/DDBJ whole genome shotgun (WGS) entry which is preliminary data.</text>
</comment>
<evidence type="ECO:0000256" key="2">
    <source>
        <dbReference type="ARBA" id="ARBA00022679"/>
    </source>
</evidence>
<evidence type="ECO:0000256" key="5">
    <source>
        <dbReference type="ARBA" id="ARBA00022840"/>
    </source>
</evidence>
<evidence type="ECO:0000256" key="4">
    <source>
        <dbReference type="ARBA" id="ARBA00022777"/>
    </source>
</evidence>
<dbReference type="InterPro" id="IPR000961">
    <property type="entry name" value="AGC-kinase_C"/>
</dbReference>
<feature type="binding site" evidence="6">
    <location>
        <position position="204"/>
    </location>
    <ligand>
        <name>ATP</name>
        <dbReference type="ChEBI" id="CHEBI:30616"/>
    </ligand>
</feature>
<feature type="domain" description="Protein kinase" evidence="8">
    <location>
        <begin position="175"/>
        <end position="448"/>
    </location>
</feature>
<dbReference type="Proteomes" id="UP000824540">
    <property type="component" value="Unassembled WGS sequence"/>
</dbReference>
<dbReference type="PROSITE" id="PS50011">
    <property type="entry name" value="PROTEIN_KINASE_DOM"/>
    <property type="match status" value="1"/>
</dbReference>
<feature type="compositionally biased region" description="Basic and acidic residues" evidence="7">
    <location>
        <begin position="40"/>
        <end position="56"/>
    </location>
</feature>
<dbReference type="GO" id="GO:0004674">
    <property type="term" value="F:protein serine/threonine kinase activity"/>
    <property type="evidence" value="ECO:0007669"/>
    <property type="project" value="UniProtKB-KW"/>
</dbReference>
<evidence type="ECO:0008006" key="12">
    <source>
        <dbReference type="Google" id="ProtNLM"/>
    </source>
</evidence>
<name>A0A8T2N877_9TELE</name>
<evidence type="ECO:0000256" key="3">
    <source>
        <dbReference type="ARBA" id="ARBA00022741"/>
    </source>
</evidence>
<feature type="non-terminal residue" evidence="10">
    <location>
        <position position="1"/>
    </location>
</feature>
<proteinExistence type="predicted"/>
<dbReference type="Gene3D" id="1.10.510.10">
    <property type="entry name" value="Transferase(Phosphotransferase) domain 1"/>
    <property type="match status" value="1"/>
</dbReference>
<dbReference type="InterPro" id="IPR017441">
    <property type="entry name" value="Protein_kinase_ATP_BS"/>
</dbReference>
<feature type="compositionally biased region" description="Basic and acidic residues" evidence="7">
    <location>
        <begin position="521"/>
        <end position="543"/>
    </location>
</feature>
<feature type="region of interest" description="Disordered" evidence="7">
    <location>
        <begin position="519"/>
        <end position="560"/>
    </location>
</feature>
<dbReference type="EMBL" id="JAFBMS010000170">
    <property type="protein sequence ID" value="KAG9333902.1"/>
    <property type="molecule type" value="Genomic_DNA"/>
</dbReference>
<keyword evidence="4" id="KW-0418">Kinase</keyword>
<feature type="region of interest" description="Disordered" evidence="7">
    <location>
        <begin position="23"/>
        <end position="133"/>
    </location>
</feature>
<protein>
    <recommendedName>
        <fullName evidence="12">Protein kinase domain-containing protein</fullName>
    </recommendedName>
</protein>
<keyword evidence="11" id="KW-1185">Reference proteome</keyword>
<keyword evidence="2" id="KW-0808">Transferase</keyword>
<dbReference type="SUPFAM" id="SSF56112">
    <property type="entry name" value="Protein kinase-like (PK-like)"/>
    <property type="match status" value="1"/>
</dbReference>
<reference evidence="10" key="1">
    <citation type="thesis" date="2021" institute="BYU ScholarsArchive" country="Provo, UT, USA">
        <title>Applications of and Algorithms for Genome Assembly and Genomic Analyses with an Emphasis on Marine Teleosts.</title>
        <authorList>
            <person name="Pickett B.D."/>
        </authorList>
    </citation>
    <scope>NUCLEOTIDE SEQUENCE</scope>
    <source>
        <strain evidence="10">HI-2016</strain>
    </source>
</reference>
<accession>A0A8T2N877</accession>
<keyword evidence="1" id="KW-0723">Serine/threonine-protein kinase</keyword>
<sequence length="560" mass="62796">APGSMLKGEYVTTYRDDFRIPALAQQKTELGKRKPLIRPYPEKRDIPTHPCKEKRVTSPRPGRDMGGASAGQKRGAPPRPAQEKKVAPLPVKDKLTSPQPVGKVAPTRPDQKVTLPPHNLPKAPEPDPEGRTSPLHLVRKVAPARPFQKVALPNHDEMEEKAKNGSCPGLSPNCFVFHKVLGKGAFGKVMLAELKESGEHFAVKSLRKDHILINGHVECTKVERRVLALASESPFLTHLHSTFQTKVMIQTHATHLHTCHLSEDNNTYSPTHLYSRHLDKGNAPCPHEYFTFPTKYVRGRDLYFYIVEKGHFERHTAEDLKLSNVMLDGEGHVKIVDFGLCKDKLLDGKAMSFCGTEQYIAPEIFQGQEYSFEVDWWSLGVLIYEMLTGDSPFQGDNNDELSVSVCTDIPEYPSWIDLESKDLMEKLMEKNPTLRLGAIGDIRAHPFFSATDWTALEKKEVEPPFKPQMGNSDEDSLLDQFLSEESDLEVIRLAQCTSNREEVVGDLGPHLFRSFRTAVATEKRETASESKLKGGESREEHCGEPWAATKAGRRGKEALK</sequence>
<feature type="compositionally biased region" description="Basic and acidic residues" evidence="7">
    <location>
        <begin position="81"/>
        <end position="95"/>
    </location>
</feature>
<feature type="domain" description="AGC-kinase C-terminal" evidence="9">
    <location>
        <begin position="449"/>
        <end position="527"/>
    </location>
</feature>
<dbReference type="Gene3D" id="3.30.200.20">
    <property type="entry name" value="Phosphorylase Kinase, domain 1"/>
    <property type="match status" value="1"/>
</dbReference>
<dbReference type="SMART" id="SM00220">
    <property type="entry name" value="S_TKc"/>
    <property type="match status" value="1"/>
</dbReference>
<keyword evidence="5 6" id="KW-0067">ATP-binding</keyword>
<dbReference type="PANTHER" id="PTHR24351">
    <property type="entry name" value="RIBOSOMAL PROTEIN S6 KINASE"/>
    <property type="match status" value="1"/>
</dbReference>
<evidence type="ECO:0000259" key="9">
    <source>
        <dbReference type="PROSITE" id="PS51285"/>
    </source>
</evidence>